<evidence type="ECO:0000313" key="3">
    <source>
        <dbReference type="Proteomes" id="UP001055286"/>
    </source>
</evidence>
<dbReference type="InterPro" id="IPR052036">
    <property type="entry name" value="Hydrolase/PRTase-associated"/>
</dbReference>
<dbReference type="AlphaFoldDB" id="A0AA37HIM1"/>
<dbReference type="Gene3D" id="3.30.1870.10">
    <property type="entry name" value="EreA-like, domain 2"/>
    <property type="match status" value="1"/>
</dbReference>
<accession>A0AA37HIM1</accession>
<dbReference type="PANTHER" id="PTHR31299:SF0">
    <property type="entry name" value="ESTERASE, PUTATIVE (AFU_ORTHOLOGUE AFUA_1G05850)-RELATED"/>
    <property type="match status" value="1"/>
</dbReference>
<dbReference type="Proteomes" id="UP001055286">
    <property type="component" value="Unassembled WGS sequence"/>
</dbReference>
<gene>
    <name evidence="2" type="ORF">MPEAHAMD_6893</name>
</gene>
<evidence type="ECO:0008006" key="4">
    <source>
        <dbReference type="Google" id="ProtNLM"/>
    </source>
</evidence>
<organism evidence="2 3">
    <name type="scientific">Methylobacterium frigidaeris</name>
    <dbReference type="NCBI Taxonomy" id="2038277"/>
    <lineage>
        <taxon>Bacteria</taxon>
        <taxon>Pseudomonadati</taxon>
        <taxon>Pseudomonadota</taxon>
        <taxon>Alphaproteobacteria</taxon>
        <taxon>Hyphomicrobiales</taxon>
        <taxon>Methylobacteriaceae</taxon>
        <taxon>Methylobacterium</taxon>
    </lineage>
</organism>
<proteinExistence type="predicted"/>
<dbReference type="CDD" id="cd14728">
    <property type="entry name" value="Ere-like"/>
    <property type="match status" value="1"/>
</dbReference>
<sequence>MVVSVAQARIEPLLRERLVPLPEVEHSDFAAFADRFAQARVVLLGEATHGTSEFYRARAAIKQRLVARHGYRVVAVEADWPDAAKIDRYLRLRADTPFPDETFARFPVWMWRNREILDLARGLRAFNAGREAADQARFRGLDVYSLGASMAAVLDYLDRVDPAAARQARDRYCCLSPWHAKPAREDRTASGPPSHEAYVRDAGGPQRRSSRREVALTPPGGSGATGPCPARRRS</sequence>
<dbReference type="GO" id="GO:0046677">
    <property type="term" value="P:response to antibiotic"/>
    <property type="evidence" value="ECO:0007669"/>
    <property type="project" value="InterPro"/>
</dbReference>
<name>A0AA37HIM1_9HYPH</name>
<dbReference type="InterPro" id="IPR007815">
    <property type="entry name" value="Emycin_Estase"/>
</dbReference>
<dbReference type="EMBL" id="BPQJ01000075">
    <property type="protein sequence ID" value="GJD66695.1"/>
    <property type="molecule type" value="Genomic_DNA"/>
</dbReference>
<protein>
    <recommendedName>
        <fullName evidence="4">Erythromycin esterase</fullName>
    </recommendedName>
</protein>
<evidence type="ECO:0000313" key="2">
    <source>
        <dbReference type="EMBL" id="GJD66695.1"/>
    </source>
</evidence>
<dbReference type="SUPFAM" id="SSF159501">
    <property type="entry name" value="EreA/ChaN-like"/>
    <property type="match status" value="1"/>
</dbReference>
<reference evidence="2" key="2">
    <citation type="submission" date="2021-08" db="EMBL/GenBank/DDBJ databases">
        <authorList>
            <person name="Tani A."/>
            <person name="Ola A."/>
            <person name="Ogura Y."/>
            <person name="Katsura K."/>
            <person name="Hayashi T."/>
        </authorList>
    </citation>
    <scope>NUCLEOTIDE SEQUENCE</scope>
    <source>
        <strain evidence="2">JCM 32048</strain>
    </source>
</reference>
<reference evidence="2" key="1">
    <citation type="journal article" date="2016" name="Front. Microbiol.">
        <title>Genome Sequence of the Piezophilic, Mesophilic Sulfate-Reducing Bacterium Desulfovibrio indicus J2T.</title>
        <authorList>
            <person name="Cao J."/>
            <person name="Maignien L."/>
            <person name="Shao Z."/>
            <person name="Alain K."/>
            <person name="Jebbar M."/>
        </authorList>
    </citation>
    <scope>NUCLEOTIDE SEQUENCE</scope>
    <source>
        <strain evidence="2">JCM 32048</strain>
    </source>
</reference>
<dbReference type="PANTHER" id="PTHR31299">
    <property type="entry name" value="ESTERASE, PUTATIVE (AFU_ORTHOLOGUE AFUA_1G05850)-RELATED"/>
    <property type="match status" value="1"/>
</dbReference>
<dbReference type="RefSeq" id="WP_238193646.1">
    <property type="nucleotide sequence ID" value="NZ_BPQJ01000075.1"/>
</dbReference>
<dbReference type="Pfam" id="PF05139">
    <property type="entry name" value="Erythro_esteras"/>
    <property type="match status" value="1"/>
</dbReference>
<evidence type="ECO:0000256" key="1">
    <source>
        <dbReference type="SAM" id="MobiDB-lite"/>
    </source>
</evidence>
<comment type="caution">
    <text evidence="2">The sequence shown here is derived from an EMBL/GenBank/DDBJ whole genome shotgun (WGS) entry which is preliminary data.</text>
</comment>
<feature type="region of interest" description="Disordered" evidence="1">
    <location>
        <begin position="183"/>
        <end position="234"/>
    </location>
</feature>
<keyword evidence="3" id="KW-1185">Reference proteome</keyword>